<name>A0ACB7Z4Z1_9ERIC</name>
<sequence>MKSGEPPQIEKIVETVVEVLKEVDLDEVTEQKIRTMAADRLGMMDPNELSYKWIVKRCVETYMLSLDGEEKDQVEEEQPQGLEQQDVTSKEIERENSPNAENKSKENALLVQQLQNQYEETITILKEALTREEELVKEKDGATKRIEEIENVLNERDDTNMMVQHLQKENERLDSELSFMQGCDRKRTIEKDLFVEKLQKKCQECEEKLQHLQTENEKLQSEVSYLKNHEGTTNLLMRMGETQVEKENLMIQHEETVAKLKAALEREKVILEDNDRAAKKIEELSLELSRLKSYIEASLQSTEKLEKERDEAHLQLKLVQKENDDNMVQIKHLHTGVNEDLRQANQRIQNLLKEREQDGLKIEKLEKENDEKDEVIEKLKTSARQSEEFVKEEASKSSLKVQMHEEENTRLGEQVELLAETNIDLETEMVVHEERQKARQKNSTQEKTQNQKGKGKRQKEFEELITTATKLLQGQPPSHGYEGLQFNSWLTGDNIWSNSREQDGFQTVKMKFILTTLEFLFSVCIKTIDSPPASLPLSLRVVSTPENGIRRNSPDRENCRNSGGNTKTGGFGRSDGPKGTNNHFRLTNSGSTLGRENCRNSGSNTQTGGFGSSDGAKGTKDVGCVRLVFSFAILFCMDFTKLLALLRLGNNSKSLKKGKLIHQKIITLGLQNNIALCKDLIKLYFSCQLFESAKLVFQSVENPLDISLWNGLMAAYTKNLLFTEALELFEKLFRFLYLNPDSYTYPSVFKACGGLGRGAYGQMVHTHVIRTGNLVDVVVSSSVMGMYAKCDMFGCALQLFDEMPVRDVACWNSVISYYYHSGQCEKALELFEEMKGLGYEPDSVTVTTAIASCARLLDLERGKRIHNELSKHGFMLDGFVSAALVDMYGKCGCLERALEVFGIMPTKSLVAWNSIIAGYSLIGDSNSCIELLLRMIEEGVKPTSTTLSSLLMACSRSSNLQLGKFLHGYTIRNSVEVDIFVSNSLIELYFKCGSVASAENIFKKMPRSNVVAWSIMISGYVSSGFYFEALSIFDDMEEDGVRPDSFTYTTILTACSRLAALEKGRELHKCIIDSKLEFNEIVMGALLDMYAKCGAVHEALHVFKELPNKDPVSWTSMITAYATRGHVVDALNLFKEMRQSNSKPDSVTFLAVMSACSHAEFVDEGLKYFNLMVKGYGIKPTFEDYSCLIDLLGRAGRLNEAYGIVQTTPSIRDDVGSLSTLFSACRLHGKIELGEEIARLLIEKDPDDPSTYIVLANMYASVKRWDDARKVRLKMKELGLKKNPGCSWIEVGKRIQPFFVEDNSHPETELVDHCLASLSVHMAKNELE</sequence>
<gene>
    <name evidence="1" type="ORF">Vadar_017037</name>
</gene>
<proteinExistence type="predicted"/>
<reference evidence="1 2" key="1">
    <citation type="journal article" date="2021" name="Hortic Res">
        <title>High-quality reference genome and annotation aids understanding of berry development for evergreen blueberry (Vaccinium darrowii).</title>
        <authorList>
            <person name="Yu J."/>
            <person name="Hulse-Kemp A.M."/>
            <person name="Babiker E."/>
            <person name="Staton M."/>
        </authorList>
    </citation>
    <scope>NUCLEOTIDE SEQUENCE [LARGE SCALE GENOMIC DNA]</scope>
    <source>
        <strain evidence="2">cv. NJ 8807/NJ 8810</strain>
        <tissue evidence="1">Young leaf</tissue>
    </source>
</reference>
<organism evidence="1 2">
    <name type="scientific">Vaccinium darrowii</name>
    <dbReference type="NCBI Taxonomy" id="229202"/>
    <lineage>
        <taxon>Eukaryota</taxon>
        <taxon>Viridiplantae</taxon>
        <taxon>Streptophyta</taxon>
        <taxon>Embryophyta</taxon>
        <taxon>Tracheophyta</taxon>
        <taxon>Spermatophyta</taxon>
        <taxon>Magnoliopsida</taxon>
        <taxon>eudicotyledons</taxon>
        <taxon>Gunneridae</taxon>
        <taxon>Pentapetalae</taxon>
        <taxon>asterids</taxon>
        <taxon>Ericales</taxon>
        <taxon>Ericaceae</taxon>
        <taxon>Vaccinioideae</taxon>
        <taxon>Vaccinieae</taxon>
        <taxon>Vaccinium</taxon>
    </lineage>
</organism>
<dbReference type="Proteomes" id="UP000828048">
    <property type="component" value="Chromosome 4"/>
</dbReference>
<evidence type="ECO:0000313" key="1">
    <source>
        <dbReference type="EMBL" id="KAH7860706.1"/>
    </source>
</evidence>
<dbReference type="EMBL" id="CM037154">
    <property type="protein sequence ID" value="KAH7860706.1"/>
    <property type="molecule type" value="Genomic_DNA"/>
</dbReference>
<protein>
    <submittedName>
        <fullName evidence="1">Uncharacterized protein</fullName>
    </submittedName>
</protein>
<keyword evidence="2" id="KW-1185">Reference proteome</keyword>
<accession>A0ACB7Z4Z1</accession>
<evidence type="ECO:0000313" key="2">
    <source>
        <dbReference type="Proteomes" id="UP000828048"/>
    </source>
</evidence>
<comment type="caution">
    <text evidence="1">The sequence shown here is derived from an EMBL/GenBank/DDBJ whole genome shotgun (WGS) entry which is preliminary data.</text>
</comment>